<keyword evidence="1" id="KW-0472">Membrane</keyword>
<reference evidence="2" key="1">
    <citation type="submission" date="2021-04" db="EMBL/GenBank/DDBJ databases">
        <title>First draft genome resource for Brassicaceae pathogens Fusarium oxysporum f. sp. raphani and Fusarium oxysporum f. sp. rapae.</title>
        <authorList>
            <person name="Asai S."/>
        </authorList>
    </citation>
    <scope>NUCLEOTIDE SEQUENCE</scope>
    <source>
        <strain evidence="2">Tf1208</strain>
    </source>
</reference>
<dbReference type="EMBL" id="JAELUQ010000005">
    <property type="protein sequence ID" value="KAG7414283.1"/>
    <property type="molecule type" value="Genomic_DNA"/>
</dbReference>
<comment type="caution">
    <text evidence="2">The sequence shown here is derived from an EMBL/GenBank/DDBJ whole genome shotgun (WGS) entry which is preliminary data.</text>
</comment>
<dbReference type="AlphaFoldDB" id="A0A8J5P435"/>
<gene>
    <name evidence="2" type="ORF">Forpe1208_v008102</name>
</gene>
<keyword evidence="1" id="KW-1133">Transmembrane helix</keyword>
<evidence type="ECO:0000313" key="3">
    <source>
        <dbReference type="Proteomes" id="UP000694050"/>
    </source>
</evidence>
<accession>A0A8J5P435</accession>
<protein>
    <submittedName>
        <fullName evidence="2">Uncharacterized protein</fullName>
    </submittedName>
</protein>
<feature type="transmembrane region" description="Helical" evidence="1">
    <location>
        <begin position="20"/>
        <end position="41"/>
    </location>
</feature>
<sequence length="82" mass="8882">MGKVWRSQQGVRSLALKHRIWAGLAPPLWVGLVSVMSIPSLPRILMGSVSFWNTELATCAVVETPRVLASIASGHPARAFLC</sequence>
<proteinExistence type="predicted"/>
<name>A0A8J5P435_FUSOX</name>
<evidence type="ECO:0000256" key="1">
    <source>
        <dbReference type="SAM" id="Phobius"/>
    </source>
</evidence>
<dbReference type="Proteomes" id="UP000694050">
    <property type="component" value="Unassembled WGS sequence"/>
</dbReference>
<keyword evidence="1" id="KW-0812">Transmembrane</keyword>
<organism evidence="2 3">
    <name type="scientific">Fusarium oxysporum f. sp. rapae</name>
    <dbReference type="NCBI Taxonomy" id="485398"/>
    <lineage>
        <taxon>Eukaryota</taxon>
        <taxon>Fungi</taxon>
        <taxon>Dikarya</taxon>
        <taxon>Ascomycota</taxon>
        <taxon>Pezizomycotina</taxon>
        <taxon>Sordariomycetes</taxon>
        <taxon>Hypocreomycetidae</taxon>
        <taxon>Hypocreales</taxon>
        <taxon>Nectriaceae</taxon>
        <taxon>Fusarium</taxon>
        <taxon>Fusarium oxysporum species complex</taxon>
    </lineage>
</organism>
<evidence type="ECO:0000313" key="2">
    <source>
        <dbReference type="EMBL" id="KAG7414283.1"/>
    </source>
</evidence>